<dbReference type="OrthoDB" id="9771846at2"/>
<reference evidence="6 7" key="1">
    <citation type="submission" date="2017-04" db="EMBL/GenBank/DDBJ databases">
        <authorList>
            <person name="Afonso C.L."/>
            <person name="Miller P.J."/>
            <person name="Scott M.A."/>
            <person name="Spackman E."/>
            <person name="Goraichik I."/>
            <person name="Dimitrov K.M."/>
            <person name="Suarez D.L."/>
            <person name="Swayne D.E."/>
        </authorList>
    </citation>
    <scope>NUCLEOTIDE SEQUENCE [LARGE SCALE GENOMIC DNA]</scope>
    <source>
        <strain evidence="6 7">LMG26642</strain>
    </source>
</reference>
<dbReference type="NCBIfam" id="TIGR00696">
    <property type="entry name" value="wecG_tagA_cpsF"/>
    <property type="match status" value="1"/>
</dbReference>
<dbReference type="AlphaFoldDB" id="A0A1X7N8C4"/>
<keyword evidence="1 5" id="KW-0328">Glycosyltransferase</keyword>
<comment type="similarity">
    <text evidence="5">Belongs to the glycosyltransferase 26 family. TagA/TarA subfamily.</text>
</comment>
<dbReference type="PANTHER" id="PTHR34136:SF1">
    <property type="entry name" value="UDP-N-ACETYL-D-MANNOSAMINURONIC ACID TRANSFERASE"/>
    <property type="match status" value="1"/>
</dbReference>
<evidence type="ECO:0000256" key="2">
    <source>
        <dbReference type="ARBA" id="ARBA00022679"/>
    </source>
</evidence>
<dbReference type="Pfam" id="PF03808">
    <property type="entry name" value="Glyco_tran_WecG"/>
    <property type="match status" value="1"/>
</dbReference>
<proteinExistence type="inferred from homology"/>
<dbReference type="EC" id="2.4.1.187" evidence="5"/>
<accession>A0A1X7N8C4</accession>
<dbReference type="EMBL" id="FXBJ01000002">
    <property type="protein sequence ID" value="SMH33800.1"/>
    <property type="molecule type" value="Genomic_DNA"/>
</dbReference>
<dbReference type="GO" id="GO:0047244">
    <property type="term" value="F:N-acetylglucosaminyldiphosphoundecaprenol N-acetyl-beta-D-mannosaminyltransferase activity"/>
    <property type="evidence" value="ECO:0007669"/>
    <property type="project" value="UniProtKB-UniRule"/>
</dbReference>
<sequence>MEKNQKVTVLDIDFDNVTQDDLVDQLNQCIHSKQKIFVVTANPEIVMYANQNPDYMDILRKADYITADGIGIVKGARILGTPIVERVAGYDLMLELLKKADQFKYSMYLVGAKEEVIVKAVKKIKKEYPNITLKGYHNGYFKLSDKEVMGKVLQAQTDIVFVGLGFPKQEKWIQNYLDQAPKGLVMGVGGSFDAFTGTVKRAPKFIIKLNLEWFYRLIKQPTRFKRMLMIPKFLIAIYKEKRKNI</sequence>
<evidence type="ECO:0000313" key="6">
    <source>
        <dbReference type="EMBL" id="SMH33800.1"/>
    </source>
</evidence>
<dbReference type="RefSeq" id="WP_085559706.1">
    <property type="nucleotide sequence ID" value="NZ_FOAH01000035.1"/>
</dbReference>
<evidence type="ECO:0000256" key="3">
    <source>
        <dbReference type="ARBA" id="ARBA00022944"/>
    </source>
</evidence>
<dbReference type="STRING" id="1073423.SAMN04488700_1571"/>
<comment type="catalytic activity">
    <reaction evidence="5">
        <text>UDP-N-acetyl-alpha-D-mannosamine + N-acetyl-alpha-D-glucosaminyl-di-trans,octa-cis-undecaprenyl diphosphate = N-acetyl-beta-D-mannosaminyl-(1-&gt;4)-N-acetyl-alpha-D-glucosaminyl di-trans,octa-cis-undecaprenyl diphosphate + UDP + H(+)</text>
        <dbReference type="Rhea" id="RHEA:16053"/>
        <dbReference type="ChEBI" id="CHEBI:15378"/>
        <dbReference type="ChEBI" id="CHEBI:58223"/>
        <dbReference type="ChEBI" id="CHEBI:62959"/>
        <dbReference type="ChEBI" id="CHEBI:68623"/>
        <dbReference type="ChEBI" id="CHEBI:132210"/>
        <dbReference type="EC" id="2.4.1.187"/>
    </reaction>
</comment>
<comment type="function">
    <text evidence="5">Catalyzes the conversion of GlcNAc-PP-undecaprenol into ManNAc-GlcNAc-PP-undecaprenol, the first committed lipid intermediate in the de novo synthesis of teichoic acid.</text>
</comment>
<dbReference type="InterPro" id="IPR034714">
    <property type="entry name" value="TagA_TarA"/>
</dbReference>
<evidence type="ECO:0000256" key="1">
    <source>
        <dbReference type="ARBA" id="ARBA00022676"/>
    </source>
</evidence>
<gene>
    <name evidence="6" type="ORF">SAMN04488700_1571</name>
</gene>
<dbReference type="GO" id="GO:0019350">
    <property type="term" value="P:teichoic acid biosynthetic process"/>
    <property type="evidence" value="ECO:0007669"/>
    <property type="project" value="UniProtKB-UniRule"/>
</dbReference>
<evidence type="ECO:0000313" key="7">
    <source>
        <dbReference type="Proteomes" id="UP000193435"/>
    </source>
</evidence>
<protein>
    <recommendedName>
        <fullName evidence="5">N-acetylglucosaminyldiphosphoundecaprenol N-acetyl-beta-D-mannosaminyltransferase</fullName>
        <ecNumber evidence="5">2.4.1.187</ecNumber>
    </recommendedName>
    <alternativeName>
        <fullName evidence="5">N-acetylmannosaminyltransferase</fullName>
    </alternativeName>
    <alternativeName>
        <fullName evidence="5">UDP-N-acetylmannosamine transferase</fullName>
    </alternativeName>
    <alternativeName>
        <fullName evidence="5">UDP-N-acetylmannosamine:N-acetylglucosaminyl pyrophosphorylundecaprenol N-acetylmannosaminyltransferase</fullName>
    </alternativeName>
</protein>
<dbReference type="GO" id="GO:0071555">
    <property type="term" value="P:cell wall organization"/>
    <property type="evidence" value="ECO:0007669"/>
    <property type="project" value="UniProtKB-KW"/>
</dbReference>
<keyword evidence="2 5" id="KW-0808">Transferase</keyword>
<evidence type="ECO:0000256" key="4">
    <source>
        <dbReference type="ARBA" id="ARBA00023316"/>
    </source>
</evidence>
<dbReference type="InterPro" id="IPR004629">
    <property type="entry name" value="WecG_TagA_CpsF"/>
</dbReference>
<evidence type="ECO:0000256" key="5">
    <source>
        <dbReference type="HAMAP-Rule" id="MF_02070"/>
    </source>
</evidence>
<organism evidence="6 7">
    <name type="scientific">Carnobacterium iners</name>
    <dbReference type="NCBI Taxonomy" id="1073423"/>
    <lineage>
        <taxon>Bacteria</taxon>
        <taxon>Bacillati</taxon>
        <taxon>Bacillota</taxon>
        <taxon>Bacilli</taxon>
        <taxon>Lactobacillales</taxon>
        <taxon>Carnobacteriaceae</taxon>
        <taxon>Carnobacterium</taxon>
    </lineage>
</organism>
<keyword evidence="4 5" id="KW-0961">Cell wall biogenesis/degradation</keyword>
<dbReference type="UniPathway" id="UPA00632"/>
<comment type="pathway">
    <text evidence="5">Cell wall biogenesis; teichoic acid biosynthesis.</text>
</comment>
<dbReference type="PANTHER" id="PTHR34136">
    <property type="match status" value="1"/>
</dbReference>
<keyword evidence="7" id="KW-1185">Reference proteome</keyword>
<dbReference type="HAMAP" id="MF_02070">
    <property type="entry name" value="TagA_TarA"/>
    <property type="match status" value="1"/>
</dbReference>
<name>A0A1X7N8C4_9LACT</name>
<keyword evidence="3 5" id="KW-0777">Teichoic acid biosynthesis</keyword>
<dbReference type="CDD" id="cd06533">
    <property type="entry name" value="Glyco_transf_WecG_TagA"/>
    <property type="match status" value="1"/>
</dbReference>
<dbReference type="Proteomes" id="UP000193435">
    <property type="component" value="Unassembled WGS sequence"/>
</dbReference>